<dbReference type="Gene3D" id="1.10.1200.10">
    <property type="entry name" value="ACP-like"/>
    <property type="match status" value="3"/>
</dbReference>
<dbReference type="Gene3D" id="3.40.50.12780">
    <property type="entry name" value="N-terminal domain of ligase-like"/>
    <property type="match status" value="1"/>
</dbReference>
<evidence type="ECO:0000256" key="4">
    <source>
        <dbReference type="ARBA" id="ARBA00029454"/>
    </source>
</evidence>
<dbReference type="InterPro" id="IPR009081">
    <property type="entry name" value="PP-bd_ACP"/>
</dbReference>
<dbReference type="EMBL" id="CVQI01021112">
    <property type="protein sequence ID" value="CRK28497.1"/>
    <property type="molecule type" value="Genomic_DNA"/>
</dbReference>
<name>A0A0G4M2M9_VERLO</name>
<gene>
    <name evidence="7" type="ORF">BN1723_003563</name>
</gene>
<evidence type="ECO:0000259" key="6">
    <source>
        <dbReference type="PROSITE" id="PS50075"/>
    </source>
</evidence>
<feature type="region of interest" description="Disordered" evidence="5">
    <location>
        <begin position="113"/>
        <end position="151"/>
    </location>
</feature>
<dbReference type="Pfam" id="PF00550">
    <property type="entry name" value="PP-binding"/>
    <property type="match status" value="1"/>
</dbReference>
<dbReference type="Gene3D" id="3.30.559.10">
    <property type="entry name" value="Chloramphenicol acetyltransferase-like domain"/>
    <property type="match status" value="3"/>
</dbReference>
<protein>
    <recommendedName>
        <fullName evidence="6">Carrier domain-containing protein</fullName>
    </recommendedName>
</protein>
<feature type="domain" description="Carrier" evidence="6">
    <location>
        <begin position="288"/>
        <end position="364"/>
    </location>
</feature>
<feature type="compositionally biased region" description="Basic and acidic residues" evidence="5">
    <location>
        <begin position="135"/>
        <end position="145"/>
    </location>
</feature>
<reference evidence="8" key="1">
    <citation type="submission" date="2015-05" db="EMBL/GenBank/DDBJ databases">
        <authorList>
            <person name="Fogelqvist Johan"/>
        </authorList>
    </citation>
    <scope>NUCLEOTIDE SEQUENCE [LARGE SCALE GENOMIC DNA]</scope>
</reference>
<comment type="similarity">
    <text evidence="4">Belongs to the NRP synthetase family.</text>
</comment>
<dbReference type="InterPro" id="IPR023213">
    <property type="entry name" value="CAT-like_dom_sf"/>
</dbReference>
<dbReference type="Proteomes" id="UP000045706">
    <property type="component" value="Unassembled WGS sequence"/>
</dbReference>
<accession>A0A0G4M2M9</accession>
<dbReference type="Gene3D" id="3.30.300.30">
    <property type="match status" value="2"/>
</dbReference>
<dbReference type="PROSITE" id="PS50075">
    <property type="entry name" value="CARRIER"/>
    <property type="match status" value="1"/>
</dbReference>
<dbReference type="FunFam" id="3.30.559.10:FF:000016">
    <property type="entry name" value="Nonribosomal peptide synthase Pes1"/>
    <property type="match status" value="1"/>
</dbReference>
<evidence type="ECO:0000256" key="2">
    <source>
        <dbReference type="ARBA" id="ARBA00022553"/>
    </source>
</evidence>
<evidence type="ECO:0000313" key="8">
    <source>
        <dbReference type="Proteomes" id="UP000045706"/>
    </source>
</evidence>
<dbReference type="InterPro" id="IPR042099">
    <property type="entry name" value="ANL_N_sf"/>
</dbReference>
<dbReference type="Pfam" id="PF00668">
    <property type="entry name" value="Condensation"/>
    <property type="match status" value="3"/>
</dbReference>
<dbReference type="GO" id="GO:0016874">
    <property type="term" value="F:ligase activity"/>
    <property type="evidence" value="ECO:0007669"/>
    <property type="project" value="UniProtKB-KW"/>
</dbReference>
<keyword evidence="3" id="KW-0436">Ligase</keyword>
<dbReference type="FunFam" id="3.30.300.30:FF:000015">
    <property type="entry name" value="Nonribosomal peptide synthase SidD"/>
    <property type="match status" value="1"/>
</dbReference>
<evidence type="ECO:0000313" key="7">
    <source>
        <dbReference type="EMBL" id="CRK28497.1"/>
    </source>
</evidence>
<dbReference type="SUPFAM" id="SSF52777">
    <property type="entry name" value="CoA-dependent acyltransferases"/>
    <property type="match status" value="6"/>
</dbReference>
<keyword evidence="1" id="KW-0596">Phosphopantetheine</keyword>
<feature type="region of interest" description="Disordered" evidence="5">
    <location>
        <begin position="2666"/>
        <end position="2686"/>
    </location>
</feature>
<proteinExistence type="inferred from homology"/>
<dbReference type="InterPro" id="IPR001242">
    <property type="entry name" value="Condensation_dom"/>
</dbReference>
<feature type="region of interest" description="Disordered" evidence="5">
    <location>
        <begin position="2554"/>
        <end position="2573"/>
    </location>
</feature>
<dbReference type="InterPro" id="IPR036736">
    <property type="entry name" value="ACP-like_sf"/>
</dbReference>
<dbReference type="Gene3D" id="3.30.559.30">
    <property type="entry name" value="Nonribosomal peptide synthetase, condensation domain"/>
    <property type="match status" value="3"/>
</dbReference>
<dbReference type="Pfam" id="PF00501">
    <property type="entry name" value="AMP-binding"/>
    <property type="match status" value="1"/>
</dbReference>
<dbReference type="InterPro" id="IPR045851">
    <property type="entry name" value="AMP-bd_C_sf"/>
</dbReference>
<dbReference type="InterPro" id="IPR000873">
    <property type="entry name" value="AMP-dep_synth/lig_dom"/>
</dbReference>
<organism evidence="7 8">
    <name type="scientific">Verticillium longisporum</name>
    <name type="common">Verticillium dahliae var. longisporum</name>
    <dbReference type="NCBI Taxonomy" id="100787"/>
    <lineage>
        <taxon>Eukaryota</taxon>
        <taxon>Fungi</taxon>
        <taxon>Dikarya</taxon>
        <taxon>Ascomycota</taxon>
        <taxon>Pezizomycotina</taxon>
        <taxon>Sordariomycetes</taxon>
        <taxon>Hypocreomycetidae</taxon>
        <taxon>Glomerellales</taxon>
        <taxon>Plectosphaerellaceae</taxon>
        <taxon>Verticillium</taxon>
    </lineage>
</organism>
<keyword evidence="2" id="KW-0597">Phosphoprotein</keyword>
<dbReference type="FunFam" id="3.30.559.30:FF:000002">
    <property type="entry name" value="Nonribosomal peptide synthase Pes1"/>
    <property type="match status" value="1"/>
</dbReference>
<feature type="region of interest" description="Disordered" evidence="5">
    <location>
        <begin position="2613"/>
        <end position="2649"/>
    </location>
</feature>
<evidence type="ECO:0000256" key="5">
    <source>
        <dbReference type="SAM" id="MobiDB-lite"/>
    </source>
</evidence>
<dbReference type="PANTHER" id="PTHR45398:SF1">
    <property type="entry name" value="ENZYME, PUTATIVE (JCVI)-RELATED"/>
    <property type="match status" value="1"/>
</dbReference>
<sequence length="2708" mass="299385">MFDSTEASVARLRLPRLDTSVVNTPVQEQLQREEPVPELLVEDRLLSAVSNVLDISRHSIDLIDSFTDLGGNEASAQELRKRCMSVGLGLKTSDILRCQTLAELQTCATPFAPAEPLQPNEEDLASDASEVSSDAMRKSSDEKLHSHQQIHASREMEERHALERLIMSTPEVSGAAVVRPKAGFLEGKLIAFVSLNNSRLSQYSLSTIHVISQSQMHFAGSQIAAIRLALEQTASDITLPSNWIVLDQMPVTDDGTVDRRKLQTWVQNMNESMYKQVTSLESDKLFQEPLTDMERTVQKAVARVLRIPEREIGMNFSFPQLGGDEVSTMLLVAACRTQGVSLRPEDIMQSATLSQMASLASYKVAVGNHWSEESLEGFKLSPMQQLYFDTATGGRNEMRTRTDGSYRFNQSLLLRVTSNVTLEDIHAAMETVVAHHSMLRCRFRCEDDAWTQRIIPDVQGSYGFGYHHVSDYGDVFMIIEKAQTQINIENGPVFAVEHFRTPDGQQLIYLVAHHLVIDQLSWRILVHDLDELLREGTLFSERSMPFQTWNELQEDEITRTGAASPLPFDPVSCDFAYWGLEESLNTYGEAHEISFSISAELTSILHTTCNQVFRTDSADIYMTALHLSFCQTFPDRPSPTIWNKEHGREPWSTDIDITETVGWLTSLCPIGLRSTNSEDFLHVLRDTKDTRRSLARRGWDYFASRYFGAYAPTRCAEGWPFEIMFSYNGSLRQLERENGALEQVPIPGPSVGTSVSNFGHEVSRMALFEVSMSTDDSGCAKVDFVYNKLSSHQERIGDWIQTFEHLLYEAVGRLRYRAQELTLADVPLLNTDYAGLAKLNTDRLVALGLSSARDIEDVYPVTAAQQQILISQTLSLETCHSINLYELTLLNGTQVDQSHICSIWQQIVAKFPALRTVFIDSISLDGLFDQVVLRQCSPNMLFFDAAPGDDPIAALKNLPDLPTNPAQPRHRLSVCNSNKGTYIKLEASQALCDMFSMQLLVADLRRIYNSGKTPMKVQDPSRSACVQYLETARRDDSLLFWKNRLKEMPPCYFPRLRAAAEMAVQETHHHFDISSVQLDDFCRNHAVSRATVLRLGWALVLRAFTGSSRVLFGYRTTGRTDNDAPNGLQQSIGCFANTVPCAMDLWAYQSVEAIVRDAEEDFASCLAHEHIGASEIEHALGLKGETLFNSCFTYMEEPPVLKSRFSSTRPQMALKCVQSFDSSEHDISIVALFVDGNLACSVSDRILSSQQSRSVTMSFFQAVKAIVNSPLVSIGGLDLSMEKNNALLGSERVELLEPCIHSLFSNRARTSPEAPAVCAGDGDFSYRSLARLVQRLASYLMQWGVRPGVAVPLVLGKTRWSIVSMLAVLKAGGCIVPVDGEDSSMVEAVIKQVNPQVILVTELIGSKLHLFNDSVIVVNEALFSTHLQADSPTRKASGDDVACIFFPAGSSRTKELRGFAYSHTALSSAFLAQGLALDIDQESRVLQLSSFSIDTALVETLATLIHGGCICIPSPTERKRDVDGAIRRMAVTWTYLTPILARRLNPAKLPSLRVTCFRTRGLDEDTCGPWMEHTKLLLVYGCLEICPLGISAFEANKREDLQRVAKPFLGKFWIANPEDASKLVPNGAIGELCIESPIIAQKFVHGQPLKPLTQKLEQAKDGRQMVRYVKTSQRVRYMEGGSIELLPSSRQDMAVDGKVVESAKIEQELRRCLGQGVDVAVEAVVCKDGTQLLAAFVQLEMSWDGPEELTHLSAVTRERGFSAKKVADPSLRDMFPTHMVPRVYIPVKRLPVTTAIKINRRKLQKMVKDLTEEQLAAIFGASPAHIDSSACMKPLPLTQVEERMRSIWSDLLNVSEDAIDGNQSFVKLGGGTYLAAKLVVASNRAGMAINITDVLRGASLTELCQSVTLSSEAMLNVDLLPSRRSLDTLSGTLLNETFIEEVIVPQLGVERKAIKDVCEAFPAQVRSLELGMMKDRGDVTYITLNIARLQSVKKLESACFGLCMIHPILRSVFVAHERKVYQVAVRSSGPDFKKLQCPSWRLSGLTTKLIKKDQEEPLTLGKTITRFIHVDSGHQSTLIMRLSKAQCDEASIPILIQDLKRLYTAAEKPPRRPTHFEFIRFAQTSNRESAMKHWASLLENAEMTRVVPRDAPAPLSTSARTIREKVSITSLSGLGVTLDTVVKAAWAIVLANLSASGDVLFGEIIDGRQLRLADGSSVSGVVGPTGNTLPVRVRFGDAYCTPMDILQTIHGQRALVKTFENMDWRAVVENSPKIPLWAPFSTAVYHQPTEDKKQPTDFKLGNASCKLVVQESPLRDLHDLLVTSSLPSPTRAEIALTFCENRIPKTFADATLKYLVSTIELLTSVSMMQPLIPSATDFATMRPQLPLPQPDFDAIQTQSSAGLPTDLHFAIQSVVATAWTKILDPRSLGVPEKQLHNAAFYDLWGSLIPASQLAEYLTRELPHIGIAGLDDVQINMEEIIANPTMMAQFELVARKIRDSRDGVKKGLAATHRSPAAIGKSLRRLTSNVMKEKGYGRSASDSSTESLALKITHPHLNPPSQLGARPQPIPEATSAAAADPVAEMDGDEIELDEEQLFEHCKNRPAPQPLSLIMERDDSGSSMESLTTGTSESDEEEDVAMPMSRGPQSLGGTANTVSPLTPGVKQGHLFGRSNSGLTEAKGSNGPGLMRKKASSMFGRMGLMGPVGVNH</sequence>
<dbReference type="SUPFAM" id="SSF56801">
    <property type="entry name" value="Acetyl-CoA synthetase-like"/>
    <property type="match status" value="2"/>
</dbReference>
<evidence type="ECO:0000256" key="3">
    <source>
        <dbReference type="ARBA" id="ARBA00022598"/>
    </source>
</evidence>
<dbReference type="SUPFAM" id="SSF47336">
    <property type="entry name" value="ACP-like"/>
    <property type="match status" value="3"/>
</dbReference>
<dbReference type="PANTHER" id="PTHR45398">
    <property type="match status" value="1"/>
</dbReference>
<evidence type="ECO:0000256" key="1">
    <source>
        <dbReference type="ARBA" id="ARBA00022450"/>
    </source>
</evidence>